<evidence type="ECO:0008006" key="5">
    <source>
        <dbReference type="Google" id="ProtNLM"/>
    </source>
</evidence>
<sequence length="103" mass="10966">MKADIQKSRAAALLLALCLIAVFSLSALFVVSHADHDCTGTDCAVCHEIHSCLSALRHISEGLGPSAHYGLGAMLLLLCALLPVSLSDRRSRTLTALKIRLNN</sequence>
<evidence type="ECO:0000313" key="4">
    <source>
        <dbReference type="Proteomes" id="UP000029585"/>
    </source>
</evidence>
<reference evidence="3 4" key="1">
    <citation type="submission" date="2011-08" db="EMBL/GenBank/DDBJ databases">
        <title>The Genome Sequence of Clostridium orbiscindens 1_3_50AFAA.</title>
        <authorList>
            <consortium name="The Broad Institute Genome Sequencing Platform"/>
            <person name="Earl A."/>
            <person name="Ward D."/>
            <person name="Feldgarden M."/>
            <person name="Gevers D."/>
            <person name="Daigneault M."/>
            <person name="Strauss J."/>
            <person name="Allen-Vercoe E."/>
            <person name="Young S.K."/>
            <person name="Zeng Q."/>
            <person name="Gargeya S."/>
            <person name="Fitzgerald M."/>
            <person name="Haas B."/>
            <person name="Abouelleil A."/>
            <person name="Alvarado L."/>
            <person name="Arachchi H.M."/>
            <person name="Berlin A."/>
            <person name="Brown A."/>
            <person name="Chapman S.B."/>
            <person name="Chen Z."/>
            <person name="Dunbar C."/>
            <person name="Freedman E."/>
            <person name="Gearin G."/>
            <person name="Gellesch M."/>
            <person name="Goldberg J."/>
            <person name="Griggs A."/>
            <person name="Gujja S."/>
            <person name="Heiman D."/>
            <person name="Howarth C."/>
            <person name="Larson L."/>
            <person name="Lui A."/>
            <person name="MacDonald P.J.P."/>
            <person name="Montmayeur A."/>
            <person name="Murphy C."/>
            <person name="Neiman D."/>
            <person name="Pearson M."/>
            <person name="Priest M."/>
            <person name="Roberts A."/>
            <person name="Saif S."/>
            <person name="Shea T."/>
            <person name="Shenoy N."/>
            <person name="Sisk P."/>
            <person name="Stolte C."/>
            <person name="Sykes S."/>
            <person name="Wortman J."/>
            <person name="Nusbaum C."/>
            <person name="Birren B."/>
        </authorList>
    </citation>
    <scope>NUCLEOTIDE SEQUENCE [LARGE SCALE GENOMIC DNA]</scope>
    <source>
        <strain evidence="3 4">1_3_50AFAA</strain>
    </source>
</reference>
<gene>
    <name evidence="3" type="ORF">HMPREF9460_03055</name>
</gene>
<dbReference type="PATRIC" id="fig|742738.3.peg.3141"/>
<keyword evidence="1" id="KW-1133">Transmembrane helix</keyword>
<keyword evidence="4" id="KW-1185">Reference proteome</keyword>
<evidence type="ECO:0000313" key="3">
    <source>
        <dbReference type="EMBL" id="KGF54261.1"/>
    </source>
</evidence>
<feature type="transmembrane region" description="Helical" evidence="1">
    <location>
        <begin position="67"/>
        <end position="86"/>
    </location>
</feature>
<accession>A0A096B5M2</accession>
<keyword evidence="2" id="KW-0732">Signal</keyword>
<dbReference type="EMBL" id="ADLO01000092">
    <property type="protein sequence ID" value="KGF54261.1"/>
    <property type="molecule type" value="Genomic_DNA"/>
</dbReference>
<feature type="chain" id="PRO_5001915851" description="AraC family transcriptional regulator" evidence="2">
    <location>
        <begin position="35"/>
        <end position="103"/>
    </location>
</feature>
<evidence type="ECO:0000256" key="1">
    <source>
        <dbReference type="SAM" id="Phobius"/>
    </source>
</evidence>
<dbReference type="RefSeq" id="WP_044942296.1">
    <property type="nucleotide sequence ID" value="NZ_KN174164.1"/>
</dbReference>
<evidence type="ECO:0000256" key="2">
    <source>
        <dbReference type="SAM" id="SignalP"/>
    </source>
</evidence>
<dbReference type="AlphaFoldDB" id="A0A096B5M2"/>
<name>A0A096B5M2_FLAPL</name>
<organism evidence="3 4">
    <name type="scientific">Flavonifractor plautii 1_3_50AFAA</name>
    <dbReference type="NCBI Taxonomy" id="742738"/>
    <lineage>
        <taxon>Bacteria</taxon>
        <taxon>Bacillati</taxon>
        <taxon>Bacillota</taxon>
        <taxon>Clostridia</taxon>
        <taxon>Eubacteriales</taxon>
        <taxon>Oscillospiraceae</taxon>
        <taxon>Flavonifractor</taxon>
    </lineage>
</organism>
<protein>
    <recommendedName>
        <fullName evidence="5">AraC family transcriptional regulator</fullName>
    </recommendedName>
</protein>
<comment type="caution">
    <text evidence="3">The sequence shown here is derived from an EMBL/GenBank/DDBJ whole genome shotgun (WGS) entry which is preliminary data.</text>
</comment>
<dbReference type="HOGENOM" id="CLU_164600_1_0_9"/>
<feature type="signal peptide" evidence="2">
    <location>
        <begin position="1"/>
        <end position="34"/>
    </location>
</feature>
<keyword evidence="1" id="KW-0812">Transmembrane</keyword>
<keyword evidence="1" id="KW-0472">Membrane</keyword>
<dbReference type="Proteomes" id="UP000029585">
    <property type="component" value="Unassembled WGS sequence"/>
</dbReference>
<proteinExistence type="predicted"/>